<keyword evidence="3" id="KW-1185">Reference proteome</keyword>
<evidence type="ECO:0000256" key="1">
    <source>
        <dbReference type="SAM" id="MobiDB-lite"/>
    </source>
</evidence>
<evidence type="ECO:0000313" key="3">
    <source>
        <dbReference type="Proteomes" id="UP000467840"/>
    </source>
</evidence>
<name>A0A6A6K675_HEVBR</name>
<dbReference type="AlphaFoldDB" id="A0A6A6K675"/>
<proteinExistence type="predicted"/>
<feature type="region of interest" description="Disordered" evidence="1">
    <location>
        <begin position="26"/>
        <end position="51"/>
    </location>
</feature>
<gene>
    <name evidence="2" type="ORF">GH714_019879</name>
</gene>
<dbReference type="Proteomes" id="UP000467840">
    <property type="component" value="Chromosome 12"/>
</dbReference>
<reference evidence="2 3" key="1">
    <citation type="journal article" date="2020" name="Mol. Plant">
        <title>The Chromosome-Based Rubber Tree Genome Provides New Insights into Spurge Genome Evolution and Rubber Biosynthesis.</title>
        <authorList>
            <person name="Liu J."/>
            <person name="Shi C."/>
            <person name="Shi C.C."/>
            <person name="Li W."/>
            <person name="Zhang Q.J."/>
            <person name="Zhang Y."/>
            <person name="Li K."/>
            <person name="Lu H.F."/>
            <person name="Shi C."/>
            <person name="Zhu S.T."/>
            <person name="Xiao Z.Y."/>
            <person name="Nan H."/>
            <person name="Yue Y."/>
            <person name="Zhu X.G."/>
            <person name="Wu Y."/>
            <person name="Hong X.N."/>
            <person name="Fan G.Y."/>
            <person name="Tong Y."/>
            <person name="Zhang D."/>
            <person name="Mao C.L."/>
            <person name="Liu Y.L."/>
            <person name="Hao S.J."/>
            <person name="Liu W.Q."/>
            <person name="Lv M.Q."/>
            <person name="Zhang H.B."/>
            <person name="Liu Y."/>
            <person name="Hu-Tang G.R."/>
            <person name="Wang J.P."/>
            <person name="Wang J.H."/>
            <person name="Sun Y.H."/>
            <person name="Ni S.B."/>
            <person name="Chen W.B."/>
            <person name="Zhang X.C."/>
            <person name="Jiao Y.N."/>
            <person name="Eichler E.E."/>
            <person name="Li G.H."/>
            <person name="Liu X."/>
            <person name="Gao L.Z."/>
        </authorList>
    </citation>
    <scope>NUCLEOTIDE SEQUENCE [LARGE SCALE GENOMIC DNA]</scope>
    <source>
        <strain evidence="3">cv. GT1</strain>
        <tissue evidence="2">Leaf</tissue>
    </source>
</reference>
<dbReference type="EMBL" id="JAAGAX010000018">
    <property type="protein sequence ID" value="KAF2284197.1"/>
    <property type="molecule type" value="Genomic_DNA"/>
</dbReference>
<feature type="region of interest" description="Disordered" evidence="1">
    <location>
        <begin position="136"/>
        <end position="158"/>
    </location>
</feature>
<accession>A0A6A6K675</accession>
<evidence type="ECO:0000313" key="2">
    <source>
        <dbReference type="EMBL" id="KAF2284197.1"/>
    </source>
</evidence>
<organism evidence="2 3">
    <name type="scientific">Hevea brasiliensis</name>
    <name type="common">Para rubber tree</name>
    <name type="synonym">Siphonia brasiliensis</name>
    <dbReference type="NCBI Taxonomy" id="3981"/>
    <lineage>
        <taxon>Eukaryota</taxon>
        <taxon>Viridiplantae</taxon>
        <taxon>Streptophyta</taxon>
        <taxon>Embryophyta</taxon>
        <taxon>Tracheophyta</taxon>
        <taxon>Spermatophyta</taxon>
        <taxon>Magnoliopsida</taxon>
        <taxon>eudicotyledons</taxon>
        <taxon>Gunneridae</taxon>
        <taxon>Pentapetalae</taxon>
        <taxon>rosids</taxon>
        <taxon>fabids</taxon>
        <taxon>Malpighiales</taxon>
        <taxon>Euphorbiaceae</taxon>
        <taxon>Crotonoideae</taxon>
        <taxon>Micrandreae</taxon>
        <taxon>Hevea</taxon>
    </lineage>
</organism>
<sequence>MEEGRRYGDPSGFLVKNRSSSGCLIVRKKGNDGVGGVGSSGSRKGRARSDEVDVIGRNGDDFSERMRNRLDVFEFDGYDGNDGEMMRRKHFDEGGMEGRRFFGSMMVGRSGIEREYETGLTRHPIVDRRKSSYFGRTSRLNRGDHGDRDAVHPSTSFYKDKYDSDEPIRVQGKNGVLKVMVNKKKLVGL</sequence>
<protein>
    <submittedName>
        <fullName evidence="2">Uncharacterized protein</fullName>
    </submittedName>
</protein>
<feature type="compositionally biased region" description="Basic and acidic residues" evidence="1">
    <location>
        <begin position="141"/>
        <end position="151"/>
    </location>
</feature>
<comment type="caution">
    <text evidence="2">The sequence shown here is derived from an EMBL/GenBank/DDBJ whole genome shotgun (WGS) entry which is preliminary data.</text>
</comment>